<feature type="transmembrane region" description="Helical" evidence="1">
    <location>
        <begin position="7"/>
        <end position="25"/>
    </location>
</feature>
<feature type="domain" description="Acyltransferase 3" evidence="2">
    <location>
        <begin position="10"/>
        <end position="331"/>
    </location>
</feature>
<keyword evidence="1" id="KW-0812">Transmembrane</keyword>
<organism evidence="3 4">
    <name type="scientific">Postechiella marina</name>
    <dbReference type="NCBI Taxonomy" id="943941"/>
    <lineage>
        <taxon>Bacteria</taxon>
        <taxon>Pseudomonadati</taxon>
        <taxon>Bacteroidota</taxon>
        <taxon>Flavobacteriia</taxon>
        <taxon>Flavobacteriales</taxon>
        <taxon>Flavobacteriaceae</taxon>
        <taxon>Postechiella</taxon>
    </lineage>
</organism>
<feature type="transmembrane region" description="Helical" evidence="1">
    <location>
        <begin position="284"/>
        <end position="303"/>
    </location>
</feature>
<feature type="transmembrane region" description="Helical" evidence="1">
    <location>
        <begin position="249"/>
        <end position="272"/>
    </location>
</feature>
<name>A0ABP8C1I9_9FLAO</name>
<feature type="transmembrane region" description="Helical" evidence="1">
    <location>
        <begin position="45"/>
        <end position="66"/>
    </location>
</feature>
<dbReference type="EMBL" id="BAABCA010000001">
    <property type="protein sequence ID" value="GAA4231958.1"/>
    <property type="molecule type" value="Genomic_DNA"/>
</dbReference>
<evidence type="ECO:0000313" key="3">
    <source>
        <dbReference type="EMBL" id="GAA4231958.1"/>
    </source>
</evidence>
<reference evidence="4" key="1">
    <citation type="journal article" date="2019" name="Int. J. Syst. Evol. Microbiol.">
        <title>The Global Catalogue of Microorganisms (GCM) 10K type strain sequencing project: providing services to taxonomists for standard genome sequencing and annotation.</title>
        <authorList>
            <consortium name="The Broad Institute Genomics Platform"/>
            <consortium name="The Broad Institute Genome Sequencing Center for Infectious Disease"/>
            <person name="Wu L."/>
            <person name="Ma J."/>
        </authorList>
    </citation>
    <scope>NUCLEOTIDE SEQUENCE [LARGE SCALE GENOMIC DNA]</scope>
    <source>
        <strain evidence="4">JCM 17630</strain>
    </source>
</reference>
<dbReference type="Pfam" id="PF01757">
    <property type="entry name" value="Acyl_transf_3"/>
    <property type="match status" value="1"/>
</dbReference>
<dbReference type="Proteomes" id="UP001501496">
    <property type="component" value="Unassembled WGS sequence"/>
</dbReference>
<keyword evidence="4" id="KW-1185">Reference proteome</keyword>
<accession>A0ABP8C1I9</accession>
<dbReference type="PANTHER" id="PTHR23028">
    <property type="entry name" value="ACETYLTRANSFERASE"/>
    <property type="match status" value="1"/>
</dbReference>
<feature type="transmembrane region" description="Helical" evidence="1">
    <location>
        <begin position="171"/>
        <end position="190"/>
    </location>
</feature>
<evidence type="ECO:0000313" key="4">
    <source>
        <dbReference type="Proteomes" id="UP001501496"/>
    </source>
</evidence>
<evidence type="ECO:0000256" key="1">
    <source>
        <dbReference type="SAM" id="Phobius"/>
    </source>
</evidence>
<feature type="transmembrane region" description="Helical" evidence="1">
    <location>
        <begin position="123"/>
        <end position="150"/>
    </location>
</feature>
<feature type="transmembrane region" description="Helical" evidence="1">
    <location>
        <begin position="87"/>
        <end position="111"/>
    </location>
</feature>
<feature type="transmembrane region" description="Helical" evidence="1">
    <location>
        <begin position="224"/>
        <end position="243"/>
    </location>
</feature>
<proteinExistence type="predicted"/>
<gene>
    <name evidence="3" type="ORF">GCM10022291_05580</name>
</gene>
<dbReference type="PANTHER" id="PTHR23028:SF53">
    <property type="entry name" value="ACYL_TRANSF_3 DOMAIN-CONTAINING PROTEIN"/>
    <property type="match status" value="1"/>
</dbReference>
<keyword evidence="1" id="KW-1133">Transmembrane helix</keyword>
<protein>
    <recommendedName>
        <fullName evidence="2">Acyltransferase 3 domain-containing protein</fullName>
    </recommendedName>
</protein>
<dbReference type="InterPro" id="IPR050879">
    <property type="entry name" value="Acyltransferase_3"/>
</dbReference>
<keyword evidence="1" id="KW-0472">Membrane</keyword>
<dbReference type="InterPro" id="IPR002656">
    <property type="entry name" value="Acyl_transf_3_dom"/>
</dbReference>
<evidence type="ECO:0000259" key="2">
    <source>
        <dbReference type="Pfam" id="PF01757"/>
    </source>
</evidence>
<sequence length="349" mass="41072">MGKQLPNLYAIRFILAILVVIHHIPETSNNVSLPSFDGLPLFHKGKLAVLYFFTLSGFLIIRLIYLELSTKKSFDFKNFYLRRVQRLYPVYYLVLIIGFTFYNFILPAAGIPYNIEYPWDEFFIGYVFLAPNVIAHYYKVGGILNILWSIGVEEQFYLFAPFLIYLGRRHIILTLSILLTILVGIALFYFDFYAFKNYYFYFVCGGLFAVLFEKFKLDFFKNKIIHITVYGLFIISFLTNYLIFESVKFTLIFNMVLSALFISLIAYHPLFIIKSKPLNYFGKISYGIYMYHMIALVVILYFLKKIDIENYLNDTSVIILINAVCIAAAIYISHLSYKYFEKLFYKPKY</sequence>
<comment type="caution">
    <text evidence="3">The sequence shown here is derived from an EMBL/GenBank/DDBJ whole genome shotgun (WGS) entry which is preliminary data.</text>
</comment>
<feature type="transmembrane region" description="Helical" evidence="1">
    <location>
        <begin position="315"/>
        <end position="337"/>
    </location>
</feature>
<dbReference type="RefSeq" id="WP_344786546.1">
    <property type="nucleotide sequence ID" value="NZ_BAABCA010000001.1"/>
</dbReference>